<reference evidence="1 2" key="1">
    <citation type="submission" date="2015-09" db="EMBL/GenBank/DDBJ databases">
        <authorList>
            <consortium name="Swine Surveillance"/>
        </authorList>
    </citation>
    <scope>NUCLEOTIDE SEQUENCE [LARGE SCALE GENOMIC DNA]</scope>
    <source>
        <strain evidence="1 2">CECT 7557</strain>
    </source>
</reference>
<accession>A0A0P1GID6</accession>
<evidence type="ECO:0000313" key="2">
    <source>
        <dbReference type="Proteomes" id="UP000052022"/>
    </source>
</evidence>
<keyword evidence="2" id="KW-1185">Reference proteome</keyword>
<dbReference type="Proteomes" id="UP000052022">
    <property type="component" value="Unassembled WGS sequence"/>
</dbReference>
<dbReference type="RefSeq" id="WP_058291568.1">
    <property type="nucleotide sequence ID" value="NZ_CYSD01000042.1"/>
</dbReference>
<gene>
    <name evidence="1" type="ORF">TRM7557_03615</name>
</gene>
<evidence type="ECO:0000313" key="1">
    <source>
        <dbReference type="EMBL" id="CUH81800.1"/>
    </source>
</evidence>
<proteinExistence type="predicted"/>
<organism evidence="1 2">
    <name type="scientific">Tritonibacter multivorans</name>
    <dbReference type="NCBI Taxonomy" id="928856"/>
    <lineage>
        <taxon>Bacteria</taxon>
        <taxon>Pseudomonadati</taxon>
        <taxon>Pseudomonadota</taxon>
        <taxon>Alphaproteobacteria</taxon>
        <taxon>Rhodobacterales</taxon>
        <taxon>Paracoccaceae</taxon>
        <taxon>Tritonibacter</taxon>
    </lineage>
</organism>
<dbReference type="STRING" id="928856.SAMN04488049_102452"/>
<name>A0A0P1GID6_9RHOB</name>
<dbReference type="AlphaFoldDB" id="A0A0P1GID6"/>
<protein>
    <submittedName>
        <fullName evidence="1">Uncharacterized protein</fullName>
    </submittedName>
</protein>
<sequence length="193" mass="20572">MSISGETLGAPTLAPASRGRSGKQFAGLAVAAACVVAPLSNSPAEAEGWGRAWLGEFGALALNPSSQVSDFQNTLAQTPLINDTPQADPDADYGVFQNEARVFNQRPVAQTRSLRLWIGNSTFYDDDAASHDSDYFHVTTQTLEQEPMTLGVGFQVPLGEGMDLSGALLRGEADGHSNLGRDNRVTLRAAFRF</sequence>
<dbReference type="EMBL" id="CYSD01000042">
    <property type="protein sequence ID" value="CUH81800.1"/>
    <property type="molecule type" value="Genomic_DNA"/>
</dbReference>